<sequence length="183" mass="20742">MQVRSKREIPEKTRRPMALFGTIPTCENPESVAQFAPSFLDLGYRVLTGVHPTLNIEGLRADKGEANYLKYLRLYEKALQECVFGTKSLSAPSGNFRFSNAEIYTRIRLESNQRSAPSRRSRQHRSKESALMHTATLGECALPLTCVCVGALSRRRRLQDVRQQPRGDEARRIHADPAFPPAW</sequence>
<evidence type="ECO:0000313" key="3">
    <source>
        <dbReference type="Proteomes" id="UP001159363"/>
    </source>
</evidence>
<comment type="caution">
    <text evidence="2">The sequence shown here is derived from an EMBL/GenBank/DDBJ whole genome shotgun (WGS) entry which is preliminary data.</text>
</comment>
<proteinExistence type="predicted"/>
<reference evidence="2 3" key="1">
    <citation type="submission" date="2023-02" db="EMBL/GenBank/DDBJ databases">
        <title>LHISI_Scaffold_Assembly.</title>
        <authorList>
            <person name="Stuart O.P."/>
            <person name="Cleave R."/>
            <person name="Magrath M.J.L."/>
            <person name="Mikheyev A.S."/>
        </authorList>
    </citation>
    <scope>NUCLEOTIDE SEQUENCE [LARGE SCALE GENOMIC DNA]</scope>
    <source>
        <strain evidence="2">Daus_M_001</strain>
        <tissue evidence="2">Leg muscle</tissue>
    </source>
</reference>
<dbReference type="EMBL" id="JARBHB010000005">
    <property type="protein sequence ID" value="KAJ8883985.1"/>
    <property type="molecule type" value="Genomic_DNA"/>
</dbReference>
<evidence type="ECO:0000256" key="1">
    <source>
        <dbReference type="SAM" id="MobiDB-lite"/>
    </source>
</evidence>
<feature type="compositionally biased region" description="Basic and acidic residues" evidence="1">
    <location>
        <begin position="159"/>
        <end position="175"/>
    </location>
</feature>
<organism evidence="2 3">
    <name type="scientific">Dryococelus australis</name>
    <dbReference type="NCBI Taxonomy" id="614101"/>
    <lineage>
        <taxon>Eukaryota</taxon>
        <taxon>Metazoa</taxon>
        <taxon>Ecdysozoa</taxon>
        <taxon>Arthropoda</taxon>
        <taxon>Hexapoda</taxon>
        <taxon>Insecta</taxon>
        <taxon>Pterygota</taxon>
        <taxon>Neoptera</taxon>
        <taxon>Polyneoptera</taxon>
        <taxon>Phasmatodea</taxon>
        <taxon>Verophasmatodea</taxon>
        <taxon>Anareolatae</taxon>
        <taxon>Phasmatidae</taxon>
        <taxon>Eurycanthinae</taxon>
        <taxon>Dryococelus</taxon>
    </lineage>
</organism>
<dbReference type="Proteomes" id="UP001159363">
    <property type="component" value="Chromosome 4"/>
</dbReference>
<accession>A0ABQ9HI92</accession>
<protein>
    <submittedName>
        <fullName evidence="2">Uncharacterized protein</fullName>
    </submittedName>
</protein>
<gene>
    <name evidence="2" type="ORF">PR048_015841</name>
</gene>
<name>A0ABQ9HI92_9NEOP</name>
<feature type="region of interest" description="Disordered" evidence="1">
    <location>
        <begin position="159"/>
        <end position="183"/>
    </location>
</feature>
<keyword evidence="3" id="KW-1185">Reference proteome</keyword>
<evidence type="ECO:0000313" key="2">
    <source>
        <dbReference type="EMBL" id="KAJ8883985.1"/>
    </source>
</evidence>